<dbReference type="EMBL" id="FWXR01000003">
    <property type="protein sequence ID" value="SMC51637.1"/>
    <property type="molecule type" value="Genomic_DNA"/>
</dbReference>
<dbReference type="RefSeq" id="WP_084408944.1">
    <property type="nucleotide sequence ID" value="NZ_FWXR01000003.1"/>
</dbReference>
<sequence>MKLTFSANTKNLKAFAKLSGRLADGAWKREAHKGVIDAGRRVKTQVQRETFKQAAYRPGSYTKNVASETRQRNDEASLSTAIFGVKGGLKIDEYRGLKVLRGSKTLTSGTIRSGVWQNPRVFDRSFATPSGYFATLPSGGQSTTAPMAFWTFGNKPNQPRDAGGRFGSTGKTYGPVRRLAGPSLRKELVQGESARVFHREAPVQLSEKVNKRLEKIMRF</sequence>
<reference evidence="1 2" key="1">
    <citation type="submission" date="2017-04" db="EMBL/GenBank/DDBJ databases">
        <authorList>
            <person name="Afonso C.L."/>
            <person name="Miller P.J."/>
            <person name="Scott M.A."/>
            <person name="Spackman E."/>
            <person name="Goraichik I."/>
            <person name="Dimitrov K.M."/>
            <person name="Suarez D.L."/>
            <person name="Swayne D.E."/>
        </authorList>
    </citation>
    <scope>NUCLEOTIDE SEQUENCE [LARGE SCALE GENOMIC DNA]</scope>
    <source>
        <strain evidence="1 2">CGMCC 1.10972</strain>
    </source>
</reference>
<evidence type="ECO:0000313" key="2">
    <source>
        <dbReference type="Proteomes" id="UP000192656"/>
    </source>
</evidence>
<dbReference type="OrthoDB" id="8419604at2"/>
<keyword evidence="2" id="KW-1185">Reference proteome</keyword>
<dbReference type="STRING" id="937218.SAMN06297251_103115"/>
<protein>
    <submittedName>
        <fullName evidence="1">Uncharacterized protein</fullName>
    </submittedName>
</protein>
<organism evidence="1 2">
    <name type="scientific">Fulvimarina manganoxydans</name>
    <dbReference type="NCBI Taxonomy" id="937218"/>
    <lineage>
        <taxon>Bacteria</taxon>
        <taxon>Pseudomonadati</taxon>
        <taxon>Pseudomonadota</taxon>
        <taxon>Alphaproteobacteria</taxon>
        <taxon>Hyphomicrobiales</taxon>
        <taxon>Aurantimonadaceae</taxon>
        <taxon>Fulvimarina</taxon>
    </lineage>
</organism>
<accession>A0A1W1ZTC8</accession>
<dbReference type="AlphaFoldDB" id="A0A1W1ZTC8"/>
<dbReference type="Proteomes" id="UP000192656">
    <property type="component" value="Unassembled WGS sequence"/>
</dbReference>
<name>A0A1W1ZTC8_9HYPH</name>
<proteinExistence type="predicted"/>
<gene>
    <name evidence="1" type="ORF">SAMN06297251_103115</name>
</gene>
<evidence type="ECO:0000313" key="1">
    <source>
        <dbReference type="EMBL" id="SMC51637.1"/>
    </source>
</evidence>